<keyword evidence="6 11" id="KW-0560">Oxidoreductase</keyword>
<sequence length="495" mass="56256">MAWIWTAMSVIAFLCVLQVLLSLKRNKKLPPGPTGLPIIGHFHLLGKNPHQDFHNLAQKHGPIMYLRFGFVPTIVVSSPAAAELVLKTHDLIFAGRAHLQAAKEISYDKRNVVFAPYGSYWRNMRKLCTLELLSNFRIHQFQPMRRAEIEVFVESLRRAAGKRETVDISARISALIGDMTCLMVFGRKFADGDLDEKGFKAVIGETLQVAALPNIADFFPFMAALDLQGLTRRMKELSKTFDGFLERIIDDHIENKQEKKHAQDFVDTMMTIMESGEAGFEFDRRHVKAVLLDMLIAGMDTSSAVVEWTLSELIRHPKAMKKLQQELERVVGMDQIVEESHLDRLEYLDMVVKETFRLHPAVPILIHESLEDCVVDQFHVPKGSRLIVNVWSIGKDPNVWREPQKFLPERFIGSNIDLRGQDFQLIPFGSGRRGCPGLQLGLTVVRLVVAQLVHCFDWELPDGMVASELDMAEHFGLVTCRDNHLLAVPTYRLLK</sequence>
<keyword evidence="14" id="KW-1185">Reference proteome</keyword>
<dbReference type="CDD" id="cd11072">
    <property type="entry name" value="CYP71-like"/>
    <property type="match status" value="1"/>
</dbReference>
<feature type="binding site" description="axial binding residue" evidence="10">
    <location>
        <position position="435"/>
    </location>
    <ligand>
        <name>heme</name>
        <dbReference type="ChEBI" id="CHEBI:30413"/>
    </ligand>
    <ligandPart>
        <name>Fe</name>
        <dbReference type="ChEBI" id="CHEBI:18248"/>
    </ligandPart>
</feature>
<protein>
    <submittedName>
        <fullName evidence="13">Cytochrome</fullName>
    </submittedName>
</protein>
<comment type="similarity">
    <text evidence="3 11">Belongs to the cytochrome P450 family.</text>
</comment>
<keyword evidence="7 10" id="KW-0408">Iron</keyword>
<evidence type="ECO:0000313" key="14">
    <source>
        <dbReference type="Proteomes" id="UP001289374"/>
    </source>
</evidence>
<organism evidence="13 14">
    <name type="scientific">Sesamum angolense</name>
    <dbReference type="NCBI Taxonomy" id="2727404"/>
    <lineage>
        <taxon>Eukaryota</taxon>
        <taxon>Viridiplantae</taxon>
        <taxon>Streptophyta</taxon>
        <taxon>Embryophyta</taxon>
        <taxon>Tracheophyta</taxon>
        <taxon>Spermatophyta</taxon>
        <taxon>Magnoliopsida</taxon>
        <taxon>eudicotyledons</taxon>
        <taxon>Gunneridae</taxon>
        <taxon>Pentapetalae</taxon>
        <taxon>asterids</taxon>
        <taxon>lamiids</taxon>
        <taxon>Lamiales</taxon>
        <taxon>Pedaliaceae</taxon>
        <taxon>Sesamum</taxon>
    </lineage>
</organism>
<evidence type="ECO:0000256" key="10">
    <source>
        <dbReference type="PIRSR" id="PIRSR602401-1"/>
    </source>
</evidence>
<dbReference type="Pfam" id="PF00067">
    <property type="entry name" value="p450"/>
    <property type="match status" value="1"/>
</dbReference>
<dbReference type="SUPFAM" id="SSF48264">
    <property type="entry name" value="Cytochrome P450"/>
    <property type="match status" value="1"/>
</dbReference>
<dbReference type="Gene3D" id="1.10.630.10">
    <property type="entry name" value="Cytochrome P450"/>
    <property type="match status" value="1"/>
</dbReference>
<keyword evidence="8 11" id="KW-0503">Monooxygenase</keyword>
<dbReference type="PANTHER" id="PTHR47943:SF2">
    <property type="entry name" value="CYTOCHROME P450"/>
    <property type="match status" value="1"/>
</dbReference>
<evidence type="ECO:0000256" key="11">
    <source>
        <dbReference type="RuleBase" id="RU000461"/>
    </source>
</evidence>
<keyword evidence="12" id="KW-0732">Signal</keyword>
<gene>
    <name evidence="13" type="ORF">Sango_1886500</name>
</gene>
<evidence type="ECO:0000256" key="6">
    <source>
        <dbReference type="ARBA" id="ARBA00023002"/>
    </source>
</evidence>
<dbReference type="EMBL" id="JACGWL010000010">
    <property type="protein sequence ID" value="KAK4394157.1"/>
    <property type="molecule type" value="Genomic_DNA"/>
</dbReference>
<feature type="chain" id="PRO_5042154740" evidence="12">
    <location>
        <begin position="23"/>
        <end position="495"/>
    </location>
</feature>
<keyword evidence="4 10" id="KW-0349">Heme</keyword>
<dbReference type="GO" id="GO:0016020">
    <property type="term" value="C:membrane"/>
    <property type="evidence" value="ECO:0007669"/>
    <property type="project" value="UniProtKB-SubCell"/>
</dbReference>
<dbReference type="Proteomes" id="UP001289374">
    <property type="component" value="Unassembled WGS sequence"/>
</dbReference>
<dbReference type="InterPro" id="IPR002401">
    <property type="entry name" value="Cyt_P450_E_grp-I"/>
</dbReference>
<dbReference type="GO" id="GO:0004497">
    <property type="term" value="F:monooxygenase activity"/>
    <property type="evidence" value="ECO:0007669"/>
    <property type="project" value="UniProtKB-KW"/>
</dbReference>
<keyword evidence="9" id="KW-0472">Membrane</keyword>
<dbReference type="GO" id="GO:0016705">
    <property type="term" value="F:oxidoreductase activity, acting on paired donors, with incorporation or reduction of molecular oxygen"/>
    <property type="evidence" value="ECO:0007669"/>
    <property type="project" value="InterPro"/>
</dbReference>
<comment type="subcellular location">
    <subcellularLocation>
        <location evidence="2">Membrane</location>
        <topology evidence="2">Single-pass membrane protein</topology>
    </subcellularLocation>
</comment>
<evidence type="ECO:0000256" key="8">
    <source>
        <dbReference type="ARBA" id="ARBA00023033"/>
    </source>
</evidence>
<dbReference type="PANTHER" id="PTHR47943">
    <property type="entry name" value="CYTOCHROME P450 93A3-LIKE"/>
    <property type="match status" value="1"/>
</dbReference>
<evidence type="ECO:0000256" key="1">
    <source>
        <dbReference type="ARBA" id="ARBA00001971"/>
    </source>
</evidence>
<evidence type="ECO:0000256" key="5">
    <source>
        <dbReference type="ARBA" id="ARBA00022723"/>
    </source>
</evidence>
<dbReference type="AlphaFoldDB" id="A0AAE2BQK0"/>
<keyword evidence="5 10" id="KW-0479">Metal-binding</keyword>
<name>A0AAE2BQK0_9LAMI</name>
<comment type="caution">
    <text evidence="13">The sequence shown here is derived from an EMBL/GenBank/DDBJ whole genome shotgun (WGS) entry which is preliminary data.</text>
</comment>
<dbReference type="GO" id="GO:0005506">
    <property type="term" value="F:iron ion binding"/>
    <property type="evidence" value="ECO:0007669"/>
    <property type="project" value="InterPro"/>
</dbReference>
<dbReference type="InterPro" id="IPR001128">
    <property type="entry name" value="Cyt_P450"/>
</dbReference>
<dbReference type="InterPro" id="IPR036396">
    <property type="entry name" value="Cyt_P450_sf"/>
</dbReference>
<dbReference type="GO" id="GO:0020037">
    <property type="term" value="F:heme binding"/>
    <property type="evidence" value="ECO:0007669"/>
    <property type="project" value="InterPro"/>
</dbReference>
<dbReference type="FunFam" id="1.10.630.10:FF:000011">
    <property type="entry name" value="Cytochrome P450 83B1"/>
    <property type="match status" value="1"/>
</dbReference>
<evidence type="ECO:0000313" key="13">
    <source>
        <dbReference type="EMBL" id="KAK4394157.1"/>
    </source>
</evidence>
<dbReference type="PRINTS" id="PR00463">
    <property type="entry name" value="EP450I"/>
</dbReference>
<dbReference type="PROSITE" id="PS00086">
    <property type="entry name" value="CYTOCHROME_P450"/>
    <property type="match status" value="1"/>
</dbReference>
<reference evidence="13" key="2">
    <citation type="journal article" date="2024" name="Plant">
        <title>Genomic evolution and insights into agronomic trait innovations of Sesamum species.</title>
        <authorList>
            <person name="Miao H."/>
            <person name="Wang L."/>
            <person name="Qu L."/>
            <person name="Liu H."/>
            <person name="Sun Y."/>
            <person name="Le M."/>
            <person name="Wang Q."/>
            <person name="Wei S."/>
            <person name="Zheng Y."/>
            <person name="Lin W."/>
            <person name="Duan Y."/>
            <person name="Cao H."/>
            <person name="Xiong S."/>
            <person name="Wang X."/>
            <person name="Wei L."/>
            <person name="Li C."/>
            <person name="Ma Q."/>
            <person name="Ju M."/>
            <person name="Zhao R."/>
            <person name="Li G."/>
            <person name="Mu C."/>
            <person name="Tian Q."/>
            <person name="Mei H."/>
            <person name="Zhang T."/>
            <person name="Gao T."/>
            <person name="Zhang H."/>
        </authorList>
    </citation>
    <scope>NUCLEOTIDE SEQUENCE</scope>
    <source>
        <strain evidence="13">K16</strain>
    </source>
</reference>
<evidence type="ECO:0000256" key="2">
    <source>
        <dbReference type="ARBA" id="ARBA00004167"/>
    </source>
</evidence>
<feature type="signal peptide" evidence="12">
    <location>
        <begin position="1"/>
        <end position="22"/>
    </location>
</feature>
<evidence type="ECO:0000256" key="7">
    <source>
        <dbReference type="ARBA" id="ARBA00023004"/>
    </source>
</evidence>
<dbReference type="PRINTS" id="PR00385">
    <property type="entry name" value="P450"/>
</dbReference>
<evidence type="ECO:0000256" key="4">
    <source>
        <dbReference type="ARBA" id="ARBA00022617"/>
    </source>
</evidence>
<proteinExistence type="inferred from homology"/>
<accession>A0AAE2BQK0</accession>
<evidence type="ECO:0000256" key="9">
    <source>
        <dbReference type="ARBA" id="ARBA00023136"/>
    </source>
</evidence>
<reference evidence="13" key="1">
    <citation type="submission" date="2020-06" db="EMBL/GenBank/DDBJ databases">
        <authorList>
            <person name="Li T."/>
            <person name="Hu X."/>
            <person name="Zhang T."/>
            <person name="Song X."/>
            <person name="Zhang H."/>
            <person name="Dai N."/>
            <person name="Sheng W."/>
            <person name="Hou X."/>
            <person name="Wei L."/>
        </authorList>
    </citation>
    <scope>NUCLEOTIDE SEQUENCE</scope>
    <source>
        <strain evidence="13">K16</strain>
        <tissue evidence="13">Leaf</tissue>
    </source>
</reference>
<evidence type="ECO:0000256" key="12">
    <source>
        <dbReference type="SAM" id="SignalP"/>
    </source>
</evidence>
<dbReference type="InterPro" id="IPR017972">
    <property type="entry name" value="Cyt_P450_CS"/>
</dbReference>
<comment type="cofactor">
    <cofactor evidence="1 10">
        <name>heme</name>
        <dbReference type="ChEBI" id="CHEBI:30413"/>
    </cofactor>
</comment>
<evidence type="ECO:0000256" key="3">
    <source>
        <dbReference type="ARBA" id="ARBA00010617"/>
    </source>
</evidence>